<keyword evidence="2 4" id="KW-0689">Ribosomal protein</keyword>
<accession>A0A1G2FPF1</accession>
<evidence type="ECO:0000313" key="5">
    <source>
        <dbReference type="EMBL" id="OGZ39956.1"/>
    </source>
</evidence>
<dbReference type="Proteomes" id="UP000177126">
    <property type="component" value="Unassembled WGS sequence"/>
</dbReference>
<reference evidence="5 6" key="1">
    <citation type="journal article" date="2016" name="Nat. Commun.">
        <title>Thousands of microbial genomes shed light on interconnected biogeochemical processes in an aquifer system.</title>
        <authorList>
            <person name="Anantharaman K."/>
            <person name="Brown C.T."/>
            <person name="Hug L.A."/>
            <person name="Sharon I."/>
            <person name="Castelle C.J."/>
            <person name="Probst A.J."/>
            <person name="Thomas B.C."/>
            <person name="Singh A."/>
            <person name="Wilkins M.J."/>
            <person name="Karaoz U."/>
            <person name="Brodie E.L."/>
            <person name="Williams K.H."/>
            <person name="Hubbard S.S."/>
            <person name="Banfield J.F."/>
        </authorList>
    </citation>
    <scope>NUCLEOTIDE SEQUENCE [LARGE SCALE GENOMIC DNA]</scope>
</reference>
<dbReference type="PANTHER" id="PTHR11545">
    <property type="entry name" value="RIBOSOMAL PROTEIN L13"/>
    <property type="match status" value="1"/>
</dbReference>
<evidence type="ECO:0000256" key="2">
    <source>
        <dbReference type="ARBA" id="ARBA00022980"/>
    </source>
</evidence>
<dbReference type="InterPro" id="IPR005823">
    <property type="entry name" value="Ribosomal_uL13_bac-type"/>
</dbReference>
<evidence type="ECO:0000256" key="1">
    <source>
        <dbReference type="ARBA" id="ARBA00006227"/>
    </source>
</evidence>
<sequence length="115" mass="13296">MKKEYTIDAKGKILGRLAVEAAVLLRGKNTANFLPRITPENIVKVINTDLMKFTGKKLKQKTYYRHSGYPGGLKEETLEKLFVRDSREVLRLAVYGMLPKNRTRNKTIRNLKLFK</sequence>
<keyword evidence="3 4" id="KW-0687">Ribonucleoprotein</keyword>
<dbReference type="GO" id="GO:0003729">
    <property type="term" value="F:mRNA binding"/>
    <property type="evidence" value="ECO:0007669"/>
    <property type="project" value="TreeGrafter"/>
</dbReference>
<dbReference type="GO" id="GO:0006412">
    <property type="term" value="P:translation"/>
    <property type="evidence" value="ECO:0007669"/>
    <property type="project" value="UniProtKB-UniRule"/>
</dbReference>
<dbReference type="SUPFAM" id="SSF52161">
    <property type="entry name" value="Ribosomal protein L13"/>
    <property type="match status" value="1"/>
</dbReference>
<dbReference type="AlphaFoldDB" id="A0A1G2FPF1"/>
<dbReference type="GO" id="GO:0005840">
    <property type="term" value="C:ribosome"/>
    <property type="evidence" value="ECO:0007669"/>
    <property type="project" value="UniProtKB-KW"/>
</dbReference>
<dbReference type="InterPro" id="IPR005822">
    <property type="entry name" value="Ribosomal_uL13"/>
</dbReference>
<comment type="similarity">
    <text evidence="1 4">Belongs to the universal ribosomal protein uL13 family.</text>
</comment>
<evidence type="ECO:0000313" key="6">
    <source>
        <dbReference type="Proteomes" id="UP000177126"/>
    </source>
</evidence>
<name>A0A1G2FPF1_9BACT</name>
<dbReference type="Pfam" id="PF00572">
    <property type="entry name" value="Ribosomal_L13"/>
    <property type="match status" value="1"/>
</dbReference>
<protein>
    <recommendedName>
        <fullName evidence="4">Large ribosomal subunit protein uL13</fullName>
    </recommendedName>
</protein>
<evidence type="ECO:0000256" key="3">
    <source>
        <dbReference type="ARBA" id="ARBA00023274"/>
    </source>
</evidence>
<dbReference type="HAMAP" id="MF_01366">
    <property type="entry name" value="Ribosomal_uL13"/>
    <property type="match status" value="1"/>
</dbReference>
<organism evidence="5 6">
    <name type="scientific">Candidatus Portnoybacteria bacterium RIFCSPLOWO2_02_FULL_39_11</name>
    <dbReference type="NCBI Taxonomy" id="1802001"/>
    <lineage>
        <taxon>Bacteria</taxon>
        <taxon>Candidatus Portnoyibacteriota</taxon>
    </lineage>
</organism>
<dbReference type="NCBIfam" id="TIGR01066">
    <property type="entry name" value="rplM_bact"/>
    <property type="match status" value="1"/>
</dbReference>
<dbReference type="Gene3D" id="3.90.1180.10">
    <property type="entry name" value="Ribosomal protein L13"/>
    <property type="match status" value="1"/>
</dbReference>
<dbReference type="EMBL" id="MHNF01000044">
    <property type="protein sequence ID" value="OGZ39956.1"/>
    <property type="molecule type" value="Genomic_DNA"/>
</dbReference>
<evidence type="ECO:0000256" key="4">
    <source>
        <dbReference type="HAMAP-Rule" id="MF_01366"/>
    </source>
</evidence>
<dbReference type="PIRSF" id="PIRSF002181">
    <property type="entry name" value="Ribosomal_L13"/>
    <property type="match status" value="1"/>
</dbReference>
<comment type="function">
    <text evidence="4">This protein is one of the early assembly proteins of the 50S ribosomal subunit, although it is not seen to bind rRNA by itself. It is important during the early stages of 50S assembly.</text>
</comment>
<comment type="subunit">
    <text evidence="4">Part of the 50S ribosomal subunit.</text>
</comment>
<comment type="caution">
    <text evidence="5">The sequence shown here is derived from an EMBL/GenBank/DDBJ whole genome shotgun (WGS) entry which is preliminary data.</text>
</comment>
<dbReference type="PANTHER" id="PTHR11545:SF2">
    <property type="entry name" value="LARGE RIBOSOMAL SUBUNIT PROTEIN UL13M"/>
    <property type="match status" value="1"/>
</dbReference>
<dbReference type="GO" id="GO:0017148">
    <property type="term" value="P:negative regulation of translation"/>
    <property type="evidence" value="ECO:0007669"/>
    <property type="project" value="TreeGrafter"/>
</dbReference>
<dbReference type="CDD" id="cd00392">
    <property type="entry name" value="Ribosomal_L13"/>
    <property type="match status" value="1"/>
</dbReference>
<proteinExistence type="inferred from homology"/>
<dbReference type="InterPro" id="IPR036899">
    <property type="entry name" value="Ribosomal_uL13_sf"/>
</dbReference>
<dbReference type="GO" id="GO:0003735">
    <property type="term" value="F:structural constituent of ribosome"/>
    <property type="evidence" value="ECO:0007669"/>
    <property type="project" value="InterPro"/>
</dbReference>
<gene>
    <name evidence="4" type="primary">rplM</name>
    <name evidence="5" type="ORF">A3B04_02060</name>
</gene>
<dbReference type="GO" id="GO:1990904">
    <property type="term" value="C:ribonucleoprotein complex"/>
    <property type="evidence" value="ECO:0007669"/>
    <property type="project" value="UniProtKB-KW"/>
</dbReference>